<dbReference type="NCBIfam" id="TIGR03085">
    <property type="entry name" value="TIGR03085 family metal-binding protein"/>
    <property type="match status" value="1"/>
</dbReference>
<reference evidence="2" key="1">
    <citation type="submission" date="2019-04" db="EMBL/GenBank/DDBJ databases">
        <title>Draft genome sequence of Pseudonocardiaceae bacterium SL3-2-4.</title>
        <authorList>
            <person name="Ningsih F."/>
            <person name="Yokota A."/>
            <person name="Sakai Y."/>
            <person name="Nanatani K."/>
            <person name="Yabe S."/>
            <person name="Oetari A."/>
            <person name="Sjamsuridzal W."/>
        </authorList>
    </citation>
    <scope>NUCLEOTIDE SEQUENCE [LARGE SCALE GENOMIC DNA]</scope>
    <source>
        <strain evidence="2">SL3-2-4</strain>
    </source>
</reference>
<dbReference type="SUPFAM" id="SSF109854">
    <property type="entry name" value="DinB/YfiT-like putative metalloenzymes"/>
    <property type="match status" value="1"/>
</dbReference>
<dbReference type="NCBIfam" id="TIGR03083">
    <property type="entry name" value="maleylpyruvate isomerase family mycothiol-dependent enzyme"/>
    <property type="match status" value="1"/>
</dbReference>
<dbReference type="Proteomes" id="UP000298860">
    <property type="component" value="Unassembled WGS sequence"/>
</dbReference>
<dbReference type="EMBL" id="BJFL01000008">
    <property type="protein sequence ID" value="GDY30498.1"/>
    <property type="molecule type" value="Genomic_DNA"/>
</dbReference>
<gene>
    <name evidence="1" type="ORF">GTS_21310</name>
</gene>
<dbReference type="RefSeq" id="WP_137813627.1">
    <property type="nucleotide sequence ID" value="NZ_BJFL01000008.1"/>
</dbReference>
<protein>
    <submittedName>
        <fullName evidence="1">TIGR03085 family protein</fullName>
    </submittedName>
</protein>
<comment type="caution">
    <text evidence="1">The sequence shown here is derived from an EMBL/GenBank/DDBJ whole genome shotgun (WGS) entry which is preliminary data.</text>
</comment>
<dbReference type="InterPro" id="IPR034660">
    <property type="entry name" value="DinB/YfiT-like"/>
</dbReference>
<proteinExistence type="predicted"/>
<dbReference type="AlphaFoldDB" id="A0A4D4J736"/>
<evidence type="ECO:0000313" key="1">
    <source>
        <dbReference type="EMBL" id="GDY30498.1"/>
    </source>
</evidence>
<keyword evidence="2" id="KW-1185">Reference proteome</keyword>
<name>A0A4D4J736_9PSEU</name>
<dbReference type="InterPro" id="IPR017519">
    <property type="entry name" value="CHP03085"/>
</dbReference>
<dbReference type="OrthoDB" id="3268903at2"/>
<dbReference type="InterPro" id="IPR017517">
    <property type="entry name" value="Maleyloyr_isom"/>
</dbReference>
<evidence type="ECO:0000313" key="2">
    <source>
        <dbReference type="Proteomes" id="UP000298860"/>
    </source>
</evidence>
<sequence length="208" mass="23086">MGVAQTERQLLCQLFDQLGPDVDTLCAGWRTRDLAAHLALRERRLDAAPGILVKPLAGYTRRVQDGFAARPWAELVDLVRSGPPSWSPYAVGSLDELVNTAEFFVHHEDVRRAQPGWEPRPPEPARDAALWRAVSRVGRIAYRNSPVGVVLRRPDGTAEQVKRGPRTVTLTGEPGELLLYSFGRDRVRLDFDGEQPAVAEVQGLSRGF</sequence>
<organism evidence="1 2">
    <name type="scientific">Gandjariella thermophila</name>
    <dbReference type="NCBI Taxonomy" id="1931992"/>
    <lineage>
        <taxon>Bacteria</taxon>
        <taxon>Bacillati</taxon>
        <taxon>Actinomycetota</taxon>
        <taxon>Actinomycetes</taxon>
        <taxon>Pseudonocardiales</taxon>
        <taxon>Pseudonocardiaceae</taxon>
        <taxon>Gandjariella</taxon>
    </lineage>
</organism>
<accession>A0A4D4J736</accession>